<reference evidence="1" key="1">
    <citation type="submission" date="2022-04" db="EMBL/GenBank/DDBJ databases">
        <title>Genome of the entomopathogenic fungus Entomophthora muscae.</title>
        <authorList>
            <person name="Elya C."/>
            <person name="Lovett B.R."/>
            <person name="Lee E."/>
            <person name="Macias A.M."/>
            <person name="Hajek A.E."/>
            <person name="De Bivort B.L."/>
            <person name="Kasson M.T."/>
            <person name="De Fine Licht H.H."/>
            <person name="Stajich J.E."/>
        </authorList>
    </citation>
    <scope>NUCLEOTIDE SEQUENCE</scope>
    <source>
        <strain evidence="1">Berkeley</strain>
    </source>
</reference>
<name>A0ACC2TJD2_9FUNG</name>
<gene>
    <name evidence="1" type="ORF">DSO57_1002275</name>
</gene>
<protein>
    <submittedName>
        <fullName evidence="1">Uncharacterized protein</fullName>
    </submittedName>
</protein>
<evidence type="ECO:0000313" key="1">
    <source>
        <dbReference type="EMBL" id="KAJ9074845.1"/>
    </source>
</evidence>
<organism evidence="1 2">
    <name type="scientific">Entomophthora muscae</name>
    <dbReference type="NCBI Taxonomy" id="34485"/>
    <lineage>
        <taxon>Eukaryota</taxon>
        <taxon>Fungi</taxon>
        <taxon>Fungi incertae sedis</taxon>
        <taxon>Zoopagomycota</taxon>
        <taxon>Entomophthoromycotina</taxon>
        <taxon>Entomophthoromycetes</taxon>
        <taxon>Entomophthorales</taxon>
        <taxon>Entomophthoraceae</taxon>
        <taxon>Entomophthora</taxon>
    </lineage>
</organism>
<sequence length="282" mass="31767">MVAGLAYYGDILETMVEGSNKAKCMRPKIIHVLLDRAPIVKSRGKQIPRFIKLPGCHDTVTYVEPEGERPVCRLCFQMGHTVYHCAHRKGAHTNEINQDEEAGVTQVNKKMFLRPKPKWWLPNKVTEIIDMKAIRQSMQERHAADWARIEELTNSGECKDHDNPLVPVVVQIDVEPPVSKHIIHPDAAEWQAANTRPNPKPPKKKPAATTPNPTKDTSTPPPKPTISEPHPKKTHKKKGNPIPIPGEAPGCTRTSPQPSSQHSKRNITHRPQLIKHLYQPKE</sequence>
<proteinExistence type="predicted"/>
<dbReference type="Proteomes" id="UP001165960">
    <property type="component" value="Unassembled WGS sequence"/>
</dbReference>
<evidence type="ECO:0000313" key="2">
    <source>
        <dbReference type="Proteomes" id="UP001165960"/>
    </source>
</evidence>
<keyword evidence="2" id="KW-1185">Reference proteome</keyword>
<accession>A0ACC2TJD2</accession>
<dbReference type="EMBL" id="QTSX02002845">
    <property type="protein sequence ID" value="KAJ9074845.1"/>
    <property type="molecule type" value="Genomic_DNA"/>
</dbReference>
<comment type="caution">
    <text evidence="1">The sequence shown here is derived from an EMBL/GenBank/DDBJ whole genome shotgun (WGS) entry which is preliminary data.</text>
</comment>